<feature type="transmembrane region" description="Helical" evidence="7">
    <location>
        <begin position="108"/>
        <end position="130"/>
    </location>
</feature>
<evidence type="ECO:0000256" key="4">
    <source>
        <dbReference type="ARBA" id="ARBA00022989"/>
    </source>
</evidence>
<keyword evidence="9" id="KW-1185">Reference proteome</keyword>
<feature type="transmembrane region" description="Helical" evidence="7">
    <location>
        <begin position="169"/>
        <end position="193"/>
    </location>
</feature>
<keyword evidence="5 7" id="KW-0472">Membrane</keyword>
<feature type="transmembrane region" description="Helical" evidence="7">
    <location>
        <begin position="393"/>
        <end position="413"/>
    </location>
</feature>
<feature type="compositionally biased region" description="Polar residues" evidence="6">
    <location>
        <begin position="1"/>
        <end position="10"/>
    </location>
</feature>
<feature type="region of interest" description="Disordered" evidence="6">
    <location>
        <begin position="1"/>
        <end position="45"/>
    </location>
</feature>
<evidence type="ECO:0000256" key="1">
    <source>
        <dbReference type="ARBA" id="ARBA00004141"/>
    </source>
</evidence>
<feature type="transmembrane region" description="Helical" evidence="7">
    <location>
        <begin position="50"/>
        <end position="73"/>
    </location>
</feature>
<evidence type="ECO:0000256" key="7">
    <source>
        <dbReference type="SAM" id="Phobius"/>
    </source>
</evidence>
<accession>A0A8H5H775</accession>
<dbReference type="Pfam" id="PF00854">
    <property type="entry name" value="PTR2"/>
    <property type="match status" value="1"/>
</dbReference>
<dbReference type="EMBL" id="JAACJP010000022">
    <property type="protein sequence ID" value="KAF5377967.1"/>
    <property type="molecule type" value="Genomic_DNA"/>
</dbReference>
<dbReference type="GO" id="GO:0016020">
    <property type="term" value="C:membrane"/>
    <property type="evidence" value="ECO:0007669"/>
    <property type="project" value="UniProtKB-SubCell"/>
</dbReference>
<comment type="caution">
    <text evidence="8">The sequence shown here is derived from an EMBL/GenBank/DDBJ whole genome shotgun (WGS) entry which is preliminary data.</text>
</comment>
<dbReference type="Proteomes" id="UP000565441">
    <property type="component" value="Unassembled WGS sequence"/>
</dbReference>
<dbReference type="AlphaFoldDB" id="A0A8H5H775"/>
<dbReference type="SUPFAM" id="SSF103473">
    <property type="entry name" value="MFS general substrate transporter"/>
    <property type="match status" value="1"/>
</dbReference>
<evidence type="ECO:0000313" key="9">
    <source>
        <dbReference type="Proteomes" id="UP000565441"/>
    </source>
</evidence>
<gene>
    <name evidence="8" type="ORF">D9615_006700</name>
</gene>
<evidence type="ECO:0000313" key="8">
    <source>
        <dbReference type="EMBL" id="KAF5377967.1"/>
    </source>
</evidence>
<feature type="transmembrane region" description="Helical" evidence="7">
    <location>
        <begin position="142"/>
        <end position="163"/>
    </location>
</feature>
<reference evidence="8 9" key="1">
    <citation type="journal article" date="2020" name="ISME J.">
        <title>Uncovering the hidden diversity of litter-decomposition mechanisms in mushroom-forming fungi.</title>
        <authorList>
            <person name="Floudas D."/>
            <person name="Bentzer J."/>
            <person name="Ahren D."/>
            <person name="Johansson T."/>
            <person name="Persson P."/>
            <person name="Tunlid A."/>
        </authorList>
    </citation>
    <scope>NUCLEOTIDE SEQUENCE [LARGE SCALE GENOMIC DNA]</scope>
    <source>
        <strain evidence="8 9">CBS 661.87</strain>
    </source>
</reference>
<feature type="transmembrane region" description="Helical" evidence="7">
    <location>
        <begin position="508"/>
        <end position="530"/>
    </location>
</feature>
<evidence type="ECO:0000256" key="2">
    <source>
        <dbReference type="ARBA" id="ARBA00005982"/>
    </source>
</evidence>
<evidence type="ECO:0000256" key="3">
    <source>
        <dbReference type="ARBA" id="ARBA00022692"/>
    </source>
</evidence>
<comment type="similarity">
    <text evidence="2">Belongs to the major facilitator superfamily. Proton-dependent oligopeptide transporter (POT/PTR) (TC 2.A.17) family.</text>
</comment>
<feature type="transmembrane region" description="Helical" evidence="7">
    <location>
        <begin position="536"/>
        <end position="557"/>
    </location>
</feature>
<dbReference type="GO" id="GO:0022857">
    <property type="term" value="F:transmembrane transporter activity"/>
    <property type="evidence" value="ECO:0007669"/>
    <property type="project" value="InterPro"/>
</dbReference>
<dbReference type="InterPro" id="IPR036259">
    <property type="entry name" value="MFS_trans_sf"/>
</dbReference>
<dbReference type="OrthoDB" id="8904098at2759"/>
<feature type="transmembrane region" description="Helical" evidence="7">
    <location>
        <begin position="425"/>
        <end position="445"/>
    </location>
</feature>
<sequence>MAHSALNRQQGIPIAEPCDIDAKNGDDIYGDKSGDPNEERLPTEEERVRLRLVSAPIPWAAYAIAMLNAQAIMDVPERPLPPGGNGAGATPPGTQLTPGALGLGLQTATGLTTTFSFLAYVFPILGGIIADTKWGRYKTICIGTAIGFVAHVILLVAALPSIIHGGHAIVPFVISILILAVVTGMIKASVAPLMADQAPIQAQRITILKSGERVILDPGVTTQNIMLIYYWSINLGAFLKLGTTYAEKRIGFWLAFFVPLIIYFLMPIFLAITRKSLIKVPPRGSVVYDTLKVGKVLVAKGGIKKAWKGGDNFWNAAKPSQIAASGGLRNKNAGWIKWDDNFVDEIRRTFTACKLFIFLPIFYMADGGLSTIQTSQAGSMTTNGAPNDLLSNFNPLTIIVMAPILNYGVYPYLRKIGINFSPIRRIVFGYFLAAATMAVGAILQWRVYETSPCGYNATGCKTGTTVSPLSVWAQLPLYVLPATAELMVNITCYEIAYTRAPQRMKGLVFALVLFMSSLSSALVLIISPSFSDPDLIWPFVGIGGACVLAALTIWIFFHTMDGEGDIVAIGTDRPLDGKKLEEKA</sequence>
<name>A0A8H5H775_9AGAR</name>
<protein>
    <submittedName>
        <fullName evidence="8">Uncharacterized protein</fullName>
    </submittedName>
</protein>
<dbReference type="Gene3D" id="1.20.1250.20">
    <property type="entry name" value="MFS general substrate transporter like domains"/>
    <property type="match status" value="1"/>
</dbReference>
<keyword evidence="4 7" id="KW-1133">Transmembrane helix</keyword>
<dbReference type="InterPro" id="IPR000109">
    <property type="entry name" value="POT_fam"/>
</dbReference>
<feature type="compositionally biased region" description="Basic and acidic residues" evidence="6">
    <location>
        <begin position="20"/>
        <end position="45"/>
    </location>
</feature>
<feature type="transmembrane region" description="Helical" evidence="7">
    <location>
        <begin position="252"/>
        <end position="273"/>
    </location>
</feature>
<comment type="subcellular location">
    <subcellularLocation>
        <location evidence="1">Membrane</location>
        <topology evidence="1">Multi-pass membrane protein</topology>
    </subcellularLocation>
</comment>
<keyword evidence="3 7" id="KW-0812">Transmembrane</keyword>
<feature type="transmembrane region" description="Helical" evidence="7">
    <location>
        <begin position="475"/>
        <end position="496"/>
    </location>
</feature>
<evidence type="ECO:0000256" key="6">
    <source>
        <dbReference type="SAM" id="MobiDB-lite"/>
    </source>
</evidence>
<dbReference type="PANTHER" id="PTHR11654">
    <property type="entry name" value="OLIGOPEPTIDE TRANSPORTER-RELATED"/>
    <property type="match status" value="1"/>
</dbReference>
<feature type="transmembrane region" description="Helical" evidence="7">
    <location>
        <begin position="355"/>
        <end position="373"/>
    </location>
</feature>
<proteinExistence type="inferred from homology"/>
<organism evidence="8 9">
    <name type="scientific">Tricholomella constricta</name>
    <dbReference type="NCBI Taxonomy" id="117010"/>
    <lineage>
        <taxon>Eukaryota</taxon>
        <taxon>Fungi</taxon>
        <taxon>Dikarya</taxon>
        <taxon>Basidiomycota</taxon>
        <taxon>Agaricomycotina</taxon>
        <taxon>Agaricomycetes</taxon>
        <taxon>Agaricomycetidae</taxon>
        <taxon>Agaricales</taxon>
        <taxon>Tricholomatineae</taxon>
        <taxon>Lyophyllaceae</taxon>
        <taxon>Tricholomella</taxon>
    </lineage>
</organism>
<evidence type="ECO:0000256" key="5">
    <source>
        <dbReference type="ARBA" id="ARBA00023136"/>
    </source>
</evidence>